<evidence type="ECO:0008006" key="4">
    <source>
        <dbReference type="Google" id="ProtNLM"/>
    </source>
</evidence>
<dbReference type="STRING" id="555500.I215_08692"/>
<dbReference type="RefSeq" id="WP_008991587.1">
    <property type="nucleotide sequence ID" value="NZ_AMSG01000010.1"/>
</dbReference>
<dbReference type="Pfam" id="PF13174">
    <property type="entry name" value="TPR_6"/>
    <property type="match status" value="2"/>
</dbReference>
<dbReference type="InterPro" id="IPR011990">
    <property type="entry name" value="TPR-like_helical_dom_sf"/>
</dbReference>
<feature type="repeat" description="TPR" evidence="1">
    <location>
        <begin position="505"/>
        <end position="538"/>
    </location>
</feature>
<dbReference type="Gene3D" id="1.25.40.10">
    <property type="entry name" value="Tetratricopeptide repeat domain"/>
    <property type="match status" value="3"/>
</dbReference>
<dbReference type="SUPFAM" id="SSF48452">
    <property type="entry name" value="TPR-like"/>
    <property type="match status" value="2"/>
</dbReference>
<proteinExistence type="predicted"/>
<dbReference type="Proteomes" id="UP000007364">
    <property type="component" value="Unassembled WGS sequence"/>
</dbReference>
<evidence type="ECO:0000313" key="2">
    <source>
        <dbReference type="EMBL" id="EKF55094.1"/>
    </source>
</evidence>
<dbReference type="eggNOG" id="COG0457">
    <property type="taxonomic scope" value="Bacteria"/>
</dbReference>
<evidence type="ECO:0000313" key="3">
    <source>
        <dbReference type="Proteomes" id="UP000007364"/>
    </source>
</evidence>
<sequence>MRTLIIFILILLANFESYAQDQIIARQYFEEGNFEKAVVYYERFYKNNPHNSGVIVPLVETYQQLERYKEAEALLLDAAKGDKVNPVIYVEVGYNYHLMGNDNKANTYYDKAISLIDNNPNYAYILGRTFRSKTLLDQAISSYKKAMQLNDQLNFNYDLATIYGERGEVELMYTMFLELIKKSPNLAPTIKRNLNRFVTEDPESENNILFKKTLLRKTQSDPDVLWNEMLSWMFVQQKDYRNAFVQQKAVYKRSQASSLQNIVDLGVLALEYKDEDTARAIYEFVIEQSTDLQLTIQAKLTLINLKISEGEKGKYNSIKKDFEDLLNEYGNTVNTLVVQSQYAKFLAFQLGESSNAHQLLRQALTLSKDRFMQAQLKITLADILVYDEKFNQALIYYTQVQKDLKNDVRGQYARFKVAQTSFYKGDFAWAETQLNVLKSSTSQLIANDALELKLLISDNIQKDSTHTALKLYARADLLAYQNNTEQSINILHEILENHKGDAIEDEALLKLGELYEKSKQFDKAVMNYEKIIAFYPDGILMDDALFHLGVLNFEKRNMPEEAKKLLERIIFEHQDSIYFVQARELYRAIRGDQLE</sequence>
<dbReference type="SMART" id="SM00028">
    <property type="entry name" value="TPR"/>
    <property type="match status" value="6"/>
</dbReference>
<feature type="repeat" description="TPR" evidence="1">
    <location>
        <begin position="18"/>
        <end position="51"/>
    </location>
</feature>
<dbReference type="PATRIC" id="fig|555500.3.peg.1796"/>
<name>K2PU42_9FLAO</name>
<accession>K2PU42</accession>
<dbReference type="OrthoDB" id="9763354at2"/>
<gene>
    <name evidence="2" type="ORF">I215_08692</name>
</gene>
<dbReference type="EMBL" id="AMSG01000010">
    <property type="protein sequence ID" value="EKF55094.1"/>
    <property type="molecule type" value="Genomic_DNA"/>
</dbReference>
<dbReference type="PROSITE" id="PS50005">
    <property type="entry name" value="TPR"/>
    <property type="match status" value="3"/>
</dbReference>
<dbReference type="AlphaFoldDB" id="K2PU42"/>
<dbReference type="Pfam" id="PF14559">
    <property type="entry name" value="TPR_19"/>
    <property type="match status" value="1"/>
</dbReference>
<dbReference type="PANTHER" id="PTHR12558">
    <property type="entry name" value="CELL DIVISION CYCLE 16,23,27"/>
    <property type="match status" value="1"/>
</dbReference>
<protein>
    <recommendedName>
        <fullName evidence="4">Tetratricopeptide repeat protein</fullName>
    </recommendedName>
</protein>
<comment type="caution">
    <text evidence="2">The sequence shown here is derived from an EMBL/GenBank/DDBJ whole genome shotgun (WGS) entry which is preliminary data.</text>
</comment>
<dbReference type="Pfam" id="PF13181">
    <property type="entry name" value="TPR_8"/>
    <property type="match status" value="1"/>
</dbReference>
<evidence type="ECO:0000256" key="1">
    <source>
        <dbReference type="PROSITE-ProRule" id="PRU00339"/>
    </source>
</evidence>
<keyword evidence="3" id="KW-1185">Reference proteome</keyword>
<dbReference type="PANTHER" id="PTHR12558:SF13">
    <property type="entry name" value="CELL DIVISION CYCLE PROTEIN 27 HOMOLOG"/>
    <property type="match status" value="1"/>
</dbReference>
<keyword evidence="1" id="KW-0802">TPR repeat</keyword>
<organism evidence="2 3">
    <name type="scientific">Galbibacter marinus</name>
    <dbReference type="NCBI Taxonomy" id="555500"/>
    <lineage>
        <taxon>Bacteria</taxon>
        <taxon>Pseudomonadati</taxon>
        <taxon>Bacteroidota</taxon>
        <taxon>Flavobacteriia</taxon>
        <taxon>Flavobacteriales</taxon>
        <taxon>Flavobacteriaceae</taxon>
        <taxon>Galbibacter</taxon>
    </lineage>
</organism>
<reference evidence="2 3" key="1">
    <citation type="journal article" date="2012" name="J. Bacteriol.">
        <title>Genome Sequence of Galbibacter marinum Type Strain ck-I2-15.</title>
        <authorList>
            <person name="Lai Q."/>
            <person name="Li C."/>
            <person name="Shao Z."/>
        </authorList>
    </citation>
    <scope>NUCLEOTIDE SEQUENCE [LARGE SCALE GENOMIC DNA]</scope>
    <source>
        <strain evidence="3">ck-I2-15</strain>
    </source>
</reference>
<feature type="repeat" description="TPR" evidence="1">
    <location>
        <begin position="86"/>
        <end position="119"/>
    </location>
</feature>
<dbReference type="InterPro" id="IPR019734">
    <property type="entry name" value="TPR_rpt"/>
</dbReference>